<evidence type="ECO:0000256" key="5">
    <source>
        <dbReference type="ARBA" id="ARBA00023242"/>
    </source>
</evidence>
<evidence type="ECO:0000256" key="6">
    <source>
        <dbReference type="SAM" id="MobiDB-lite"/>
    </source>
</evidence>
<protein>
    <recommendedName>
        <fullName evidence="7">Zn(2)-C6 fungal-type domain-containing protein</fullName>
    </recommendedName>
</protein>
<accession>A0ABR4HSS6</accession>
<dbReference type="SMART" id="SM00066">
    <property type="entry name" value="GAL4"/>
    <property type="match status" value="1"/>
</dbReference>
<dbReference type="PROSITE" id="PS50048">
    <property type="entry name" value="ZN2_CY6_FUNGAL_2"/>
    <property type="match status" value="1"/>
</dbReference>
<dbReference type="InterPro" id="IPR001138">
    <property type="entry name" value="Zn2Cys6_DnaBD"/>
</dbReference>
<feature type="domain" description="Zn(2)-C6 fungal-type" evidence="7">
    <location>
        <begin position="7"/>
        <end position="41"/>
    </location>
</feature>
<dbReference type="InterPro" id="IPR007219">
    <property type="entry name" value="XnlR_reg_dom"/>
</dbReference>
<dbReference type="InterPro" id="IPR052761">
    <property type="entry name" value="Fungal_Detox/Toxin_TFs"/>
</dbReference>
<gene>
    <name evidence="8" type="ORF">BJX63DRAFT_383403</name>
</gene>
<evidence type="ECO:0000256" key="3">
    <source>
        <dbReference type="ARBA" id="ARBA00023125"/>
    </source>
</evidence>
<dbReference type="EMBL" id="JBFXLT010000013">
    <property type="protein sequence ID" value="KAL2818543.1"/>
    <property type="molecule type" value="Genomic_DNA"/>
</dbReference>
<evidence type="ECO:0000313" key="8">
    <source>
        <dbReference type="EMBL" id="KAL2818543.1"/>
    </source>
</evidence>
<evidence type="ECO:0000256" key="1">
    <source>
        <dbReference type="ARBA" id="ARBA00022723"/>
    </source>
</evidence>
<keyword evidence="9" id="KW-1185">Reference proteome</keyword>
<dbReference type="CDD" id="cd12148">
    <property type="entry name" value="fungal_TF_MHR"/>
    <property type="match status" value="1"/>
</dbReference>
<evidence type="ECO:0000256" key="2">
    <source>
        <dbReference type="ARBA" id="ARBA00023015"/>
    </source>
</evidence>
<keyword evidence="5" id="KW-0539">Nucleus</keyword>
<name>A0ABR4HSS6_9EURO</name>
<dbReference type="Proteomes" id="UP001610334">
    <property type="component" value="Unassembled WGS sequence"/>
</dbReference>
<evidence type="ECO:0000259" key="7">
    <source>
        <dbReference type="PROSITE" id="PS50048"/>
    </source>
</evidence>
<keyword evidence="4" id="KW-0804">Transcription</keyword>
<dbReference type="Gene3D" id="4.10.240.10">
    <property type="entry name" value="Zn(2)-C6 fungal-type DNA-binding domain"/>
    <property type="match status" value="1"/>
</dbReference>
<dbReference type="InterPro" id="IPR036864">
    <property type="entry name" value="Zn2-C6_fun-type_DNA-bd_sf"/>
</dbReference>
<evidence type="ECO:0000313" key="9">
    <source>
        <dbReference type="Proteomes" id="UP001610334"/>
    </source>
</evidence>
<keyword evidence="2" id="KW-0805">Transcription regulation</keyword>
<feature type="region of interest" description="Disordered" evidence="6">
    <location>
        <begin position="46"/>
        <end position="75"/>
    </location>
</feature>
<dbReference type="Pfam" id="PF00172">
    <property type="entry name" value="Zn_clus"/>
    <property type="match status" value="1"/>
</dbReference>
<dbReference type="SUPFAM" id="SSF57701">
    <property type="entry name" value="Zn2/Cys6 DNA-binding domain"/>
    <property type="match status" value="1"/>
</dbReference>
<dbReference type="PANTHER" id="PTHR47425">
    <property type="entry name" value="FARB-RELATED"/>
    <property type="match status" value="1"/>
</dbReference>
<proteinExistence type="predicted"/>
<dbReference type="Pfam" id="PF04082">
    <property type="entry name" value="Fungal_trans"/>
    <property type="match status" value="1"/>
</dbReference>
<dbReference type="CDD" id="cd00067">
    <property type="entry name" value="GAL4"/>
    <property type="match status" value="1"/>
</dbReference>
<keyword evidence="3" id="KW-0238">DNA-binding</keyword>
<reference evidence="8 9" key="1">
    <citation type="submission" date="2024-07" db="EMBL/GenBank/DDBJ databases">
        <title>Section-level genome sequencing and comparative genomics of Aspergillus sections Usti and Cavernicolus.</title>
        <authorList>
            <consortium name="Lawrence Berkeley National Laboratory"/>
            <person name="Nybo J.L."/>
            <person name="Vesth T.C."/>
            <person name="Theobald S."/>
            <person name="Frisvad J.C."/>
            <person name="Larsen T.O."/>
            <person name="Kjaerboelling I."/>
            <person name="Rothschild-Mancinelli K."/>
            <person name="Lyhne E.K."/>
            <person name="Kogle M.E."/>
            <person name="Barry K."/>
            <person name="Clum A."/>
            <person name="Na H."/>
            <person name="Ledsgaard L."/>
            <person name="Lin J."/>
            <person name="Lipzen A."/>
            <person name="Kuo A."/>
            <person name="Riley R."/>
            <person name="Mondo S."/>
            <person name="Labutti K."/>
            <person name="Haridas S."/>
            <person name="Pangalinan J."/>
            <person name="Salamov A.A."/>
            <person name="Simmons B.A."/>
            <person name="Magnuson J.K."/>
            <person name="Chen J."/>
            <person name="Drula E."/>
            <person name="Henrissat B."/>
            <person name="Wiebenga A."/>
            <person name="Lubbers R.J."/>
            <person name="Gomes A.C."/>
            <person name="Makela M.R."/>
            <person name="Stajich J."/>
            <person name="Grigoriev I.V."/>
            <person name="Mortensen U.H."/>
            <person name="De Vries R.P."/>
            <person name="Baker S.E."/>
            <person name="Andersen M.R."/>
        </authorList>
    </citation>
    <scope>NUCLEOTIDE SEQUENCE [LARGE SCALE GENOMIC DNA]</scope>
    <source>
        <strain evidence="8 9">CBS 588.65</strain>
    </source>
</reference>
<dbReference type="PANTHER" id="PTHR47425:SF2">
    <property type="entry name" value="FARB-RELATED"/>
    <property type="match status" value="1"/>
</dbReference>
<sequence>MGRRVRACVPCHERKVRCDATKVGTPCSRCVDAERTSVCIMLHSHSRHRRNPAADNAHPLPKRAGVRGPLSPSTTVSQPPYMFLSHQSPVSDSNSTIRSPGHDIASISDQSTLPAQYLGLASHPTHIDSTDQTLDDPQIPLLGHEQPLRADSNSAGGYTDAMAFRDGTNPINILTEALGSAASERLASNGPATGGSWMPTQATPTSPTDVDTEFLRQKGAFSLPPRHVCDKLLSLFFEKVYIAMPVIDRLDFVQDYWQQPAPTFVMQSVLASAVPHASIEILNAAGFSDRASAQEAFFIRAKLLHDFDIEKRMLQRLQGSLILSVTHVSHYMQCDHRYWFSNATCIAARMGLHRIMRHEGAESSTKILRRIWWLMYTWDVLLALNGMNTMRRFHDADSDVPHLVEDDWEDERLPEGQTMLSPIERLEKLYLIQSCKLSLLISRFWVKVLDSQAELSCDDLEVAFRSWRQSYASVEQTGSDTGSSTVASWHLTLLARGYVCECILYRMMTRRRQPVSSPFNEAVKHRLYRTLFELDTTIDRVMNQNSGQFSTWLFHTCISTAIALHIERSLSPSTSSFDKVLSILRIHVMLEFLREMAKSWPYIGCFVTLLEAVIRPTSLSISLPGQQSDPADALPSPDSLGLQNLGWKGISQDLSSWPLGADASVAFDIPSGPFDANSILDELFSENFQSRLL</sequence>
<organism evidence="8 9">
    <name type="scientific">Aspergillus granulosus</name>
    <dbReference type="NCBI Taxonomy" id="176169"/>
    <lineage>
        <taxon>Eukaryota</taxon>
        <taxon>Fungi</taxon>
        <taxon>Dikarya</taxon>
        <taxon>Ascomycota</taxon>
        <taxon>Pezizomycotina</taxon>
        <taxon>Eurotiomycetes</taxon>
        <taxon>Eurotiomycetidae</taxon>
        <taxon>Eurotiales</taxon>
        <taxon>Aspergillaceae</taxon>
        <taxon>Aspergillus</taxon>
        <taxon>Aspergillus subgen. Nidulantes</taxon>
    </lineage>
</organism>
<keyword evidence="1" id="KW-0479">Metal-binding</keyword>
<dbReference type="PROSITE" id="PS00463">
    <property type="entry name" value="ZN2_CY6_FUNGAL_1"/>
    <property type="match status" value="1"/>
</dbReference>
<evidence type="ECO:0000256" key="4">
    <source>
        <dbReference type="ARBA" id="ARBA00023163"/>
    </source>
</evidence>
<comment type="caution">
    <text evidence="8">The sequence shown here is derived from an EMBL/GenBank/DDBJ whole genome shotgun (WGS) entry which is preliminary data.</text>
</comment>